<protein>
    <recommendedName>
        <fullName evidence="4">Zinc-finger domain-containing protein</fullName>
    </recommendedName>
</protein>
<dbReference type="EMBL" id="SJPQ01000002">
    <property type="protein sequence ID" value="TWT88838.1"/>
    <property type="molecule type" value="Genomic_DNA"/>
</dbReference>
<reference evidence="2 3" key="1">
    <citation type="submission" date="2019-02" db="EMBL/GenBank/DDBJ databases">
        <title>Deep-cultivation of Planctomycetes and their phenomic and genomic characterization uncovers novel biology.</title>
        <authorList>
            <person name="Wiegand S."/>
            <person name="Jogler M."/>
            <person name="Boedeker C."/>
            <person name="Pinto D."/>
            <person name="Vollmers J."/>
            <person name="Rivas-Marin E."/>
            <person name="Kohn T."/>
            <person name="Peeters S.H."/>
            <person name="Heuer A."/>
            <person name="Rast P."/>
            <person name="Oberbeckmann S."/>
            <person name="Bunk B."/>
            <person name="Jeske O."/>
            <person name="Meyerdierks A."/>
            <person name="Storesund J.E."/>
            <person name="Kallscheuer N."/>
            <person name="Luecker S."/>
            <person name="Lage O.M."/>
            <person name="Pohl T."/>
            <person name="Merkel B.J."/>
            <person name="Hornburger P."/>
            <person name="Mueller R.-W."/>
            <person name="Bruemmer F."/>
            <person name="Labrenz M."/>
            <person name="Spormann A.M."/>
            <person name="Op Den Camp H."/>
            <person name="Overmann J."/>
            <person name="Amann R."/>
            <person name="Jetten M.S.M."/>
            <person name="Mascher T."/>
            <person name="Medema M.H."/>
            <person name="Devos D.P."/>
            <person name="Kaster A.-K."/>
            <person name="Ovreas L."/>
            <person name="Rohde M."/>
            <person name="Galperin M.Y."/>
            <person name="Jogler C."/>
        </authorList>
    </citation>
    <scope>NUCLEOTIDE SEQUENCE [LARGE SCALE GENOMIC DNA]</scope>
    <source>
        <strain evidence="2 3">Mal64</strain>
    </source>
</reference>
<organism evidence="2 3">
    <name type="scientific">Pseudobythopirellula maris</name>
    <dbReference type="NCBI Taxonomy" id="2527991"/>
    <lineage>
        <taxon>Bacteria</taxon>
        <taxon>Pseudomonadati</taxon>
        <taxon>Planctomycetota</taxon>
        <taxon>Planctomycetia</taxon>
        <taxon>Pirellulales</taxon>
        <taxon>Lacipirellulaceae</taxon>
        <taxon>Pseudobythopirellula</taxon>
    </lineage>
</organism>
<feature type="region of interest" description="Disordered" evidence="1">
    <location>
        <begin position="76"/>
        <end position="95"/>
    </location>
</feature>
<evidence type="ECO:0000256" key="1">
    <source>
        <dbReference type="SAM" id="MobiDB-lite"/>
    </source>
</evidence>
<dbReference type="RefSeq" id="WP_146400235.1">
    <property type="nucleotide sequence ID" value="NZ_SJPQ01000002.1"/>
</dbReference>
<accession>A0A5C5ZNS6</accession>
<comment type="caution">
    <text evidence="2">The sequence shown here is derived from an EMBL/GenBank/DDBJ whole genome shotgun (WGS) entry which is preliminary data.</text>
</comment>
<proteinExistence type="predicted"/>
<dbReference type="AlphaFoldDB" id="A0A5C5ZNS6"/>
<dbReference type="OrthoDB" id="273717at2"/>
<evidence type="ECO:0000313" key="3">
    <source>
        <dbReference type="Proteomes" id="UP000315440"/>
    </source>
</evidence>
<gene>
    <name evidence="2" type="ORF">Mal64_23260</name>
</gene>
<dbReference type="Proteomes" id="UP000315440">
    <property type="component" value="Unassembled WGS sequence"/>
</dbReference>
<name>A0A5C5ZNS6_9BACT</name>
<evidence type="ECO:0000313" key="2">
    <source>
        <dbReference type="EMBL" id="TWT88838.1"/>
    </source>
</evidence>
<evidence type="ECO:0008006" key="4">
    <source>
        <dbReference type="Google" id="ProtNLM"/>
    </source>
</evidence>
<keyword evidence="3" id="KW-1185">Reference proteome</keyword>
<sequence>MECDRVFWVLTSGPFPTGGDDDLEVDRHLSRCASCWKFAAALQPFDHIEHESLTPFESRDLPGYWGERTPPRELLEELTSASPARQESATAGAAAPVAAPQLVPPLVRPRVATAERRAELAPKAWLCGSLLASAAAAVWWLF</sequence>